<organism evidence="2">
    <name type="scientific">marine metagenome</name>
    <dbReference type="NCBI Taxonomy" id="408172"/>
    <lineage>
        <taxon>unclassified sequences</taxon>
        <taxon>metagenomes</taxon>
        <taxon>ecological metagenomes</taxon>
    </lineage>
</organism>
<dbReference type="PANTHER" id="PTHR42879">
    <property type="entry name" value="3-OXOACYL-(ACYL-CARRIER-PROTEIN) REDUCTASE"/>
    <property type="match status" value="1"/>
</dbReference>
<evidence type="ECO:0008006" key="3">
    <source>
        <dbReference type="Google" id="ProtNLM"/>
    </source>
</evidence>
<evidence type="ECO:0000256" key="1">
    <source>
        <dbReference type="ARBA" id="ARBA00006484"/>
    </source>
</evidence>
<dbReference type="InterPro" id="IPR050259">
    <property type="entry name" value="SDR"/>
</dbReference>
<dbReference type="AlphaFoldDB" id="A0A381S517"/>
<dbReference type="InterPro" id="IPR036291">
    <property type="entry name" value="NAD(P)-bd_dom_sf"/>
</dbReference>
<dbReference type="Gene3D" id="3.40.50.720">
    <property type="entry name" value="NAD(P)-binding Rossmann-like Domain"/>
    <property type="match status" value="1"/>
</dbReference>
<proteinExistence type="inferred from homology"/>
<sequence length="232" mass="25056">MDKKTAIITAASQGIGEACARELSKLNYNLVILSSSEKIHTLADEIGCVGVKGSVTNPEDLEKTVELALSSFGGLDSVVNNTGHAPKGDLLEISDQEWLSAIDILLMNVIRISRFIVPVMKKNGGSIVNISAFGAESPSLKFPTSSVVRSALTSYTKLFARRYGRHNIRMNNLLPGFVDSYPVTDEIRNSISLNREASVNEIANGVNFLLSEDSSYITGQNLVMDGSMVVTQ</sequence>
<evidence type="ECO:0000313" key="2">
    <source>
        <dbReference type="EMBL" id="SUZ99192.1"/>
    </source>
</evidence>
<dbReference type="SUPFAM" id="SSF51735">
    <property type="entry name" value="NAD(P)-binding Rossmann-fold domains"/>
    <property type="match status" value="1"/>
</dbReference>
<gene>
    <name evidence="2" type="ORF">METZ01_LOCUS52046</name>
</gene>
<dbReference type="InterPro" id="IPR002347">
    <property type="entry name" value="SDR_fam"/>
</dbReference>
<comment type="similarity">
    <text evidence="1">Belongs to the short-chain dehydrogenases/reductases (SDR) family.</text>
</comment>
<accession>A0A381S517</accession>
<protein>
    <recommendedName>
        <fullName evidence="3">Oxidoreductase</fullName>
    </recommendedName>
</protein>
<dbReference type="PANTHER" id="PTHR42879:SF6">
    <property type="entry name" value="NADPH-DEPENDENT REDUCTASE BACG"/>
    <property type="match status" value="1"/>
</dbReference>
<dbReference type="PRINTS" id="PR00081">
    <property type="entry name" value="GDHRDH"/>
</dbReference>
<dbReference type="EMBL" id="UINC01002678">
    <property type="protein sequence ID" value="SUZ99192.1"/>
    <property type="molecule type" value="Genomic_DNA"/>
</dbReference>
<dbReference type="Pfam" id="PF13561">
    <property type="entry name" value="adh_short_C2"/>
    <property type="match status" value="1"/>
</dbReference>
<reference evidence="2" key="1">
    <citation type="submission" date="2018-05" db="EMBL/GenBank/DDBJ databases">
        <authorList>
            <person name="Lanie J.A."/>
            <person name="Ng W.-L."/>
            <person name="Kazmierczak K.M."/>
            <person name="Andrzejewski T.M."/>
            <person name="Davidsen T.M."/>
            <person name="Wayne K.J."/>
            <person name="Tettelin H."/>
            <person name="Glass J.I."/>
            <person name="Rusch D."/>
            <person name="Podicherti R."/>
            <person name="Tsui H.-C.T."/>
            <person name="Winkler M.E."/>
        </authorList>
    </citation>
    <scope>NUCLEOTIDE SEQUENCE</scope>
</reference>
<name>A0A381S517_9ZZZZ</name>